<accession>A0A955RJV5</accession>
<protein>
    <submittedName>
        <fullName evidence="2">Rhodanese-like domain-containing protein</fullName>
    </submittedName>
</protein>
<dbReference type="SMART" id="SM00450">
    <property type="entry name" value="RHOD"/>
    <property type="match status" value="1"/>
</dbReference>
<dbReference type="Proteomes" id="UP000754563">
    <property type="component" value="Unassembled WGS sequence"/>
</dbReference>
<dbReference type="CDD" id="cd00158">
    <property type="entry name" value="RHOD"/>
    <property type="match status" value="1"/>
</dbReference>
<dbReference type="SUPFAM" id="SSF52821">
    <property type="entry name" value="Rhodanese/Cell cycle control phosphatase"/>
    <property type="match status" value="1"/>
</dbReference>
<dbReference type="InterPro" id="IPR036873">
    <property type="entry name" value="Rhodanese-like_dom_sf"/>
</dbReference>
<name>A0A955RJV5_9BACT</name>
<proteinExistence type="predicted"/>
<comment type="caution">
    <text evidence="2">The sequence shown here is derived from an EMBL/GenBank/DDBJ whole genome shotgun (WGS) entry which is preliminary data.</text>
</comment>
<dbReference type="PROSITE" id="PS50206">
    <property type="entry name" value="RHODANESE_3"/>
    <property type="match status" value="1"/>
</dbReference>
<organism evidence="2 3">
    <name type="scientific">Candidatus Dojkabacteria bacterium</name>
    <dbReference type="NCBI Taxonomy" id="2099670"/>
    <lineage>
        <taxon>Bacteria</taxon>
        <taxon>Candidatus Dojkabacteria</taxon>
    </lineage>
</organism>
<dbReference type="AlphaFoldDB" id="A0A955RJV5"/>
<feature type="domain" description="Rhodanese" evidence="1">
    <location>
        <begin position="15"/>
        <end position="101"/>
    </location>
</feature>
<evidence type="ECO:0000313" key="2">
    <source>
        <dbReference type="EMBL" id="MCA9385136.1"/>
    </source>
</evidence>
<sequence>MGEITVKNAVEMLESDTSILLVDVRSRDEFAAEHIPNSINIPLDEIEQRHDLLKGYSQILLLCRSGARSSAACILLKDFFTVTNIRGGIQEWKELGYQVEKDK</sequence>
<reference evidence="2" key="2">
    <citation type="journal article" date="2021" name="Microbiome">
        <title>Successional dynamics and alternative stable states in a saline activated sludge microbial community over 9 years.</title>
        <authorList>
            <person name="Wang Y."/>
            <person name="Ye J."/>
            <person name="Ju F."/>
            <person name="Liu L."/>
            <person name="Boyd J.A."/>
            <person name="Deng Y."/>
            <person name="Parks D.H."/>
            <person name="Jiang X."/>
            <person name="Yin X."/>
            <person name="Woodcroft B.J."/>
            <person name="Tyson G.W."/>
            <person name="Hugenholtz P."/>
            <person name="Polz M.F."/>
            <person name="Zhang T."/>
        </authorList>
    </citation>
    <scope>NUCLEOTIDE SEQUENCE</scope>
    <source>
        <strain evidence="2">HKST-UBA11</strain>
    </source>
</reference>
<dbReference type="PANTHER" id="PTHR44086">
    <property type="entry name" value="THIOSULFATE SULFURTRANSFERASE RDL2, MITOCHONDRIAL-RELATED"/>
    <property type="match status" value="1"/>
</dbReference>
<evidence type="ECO:0000313" key="3">
    <source>
        <dbReference type="Proteomes" id="UP000754563"/>
    </source>
</evidence>
<dbReference type="EMBL" id="JAGQLH010000004">
    <property type="protein sequence ID" value="MCA9385136.1"/>
    <property type="molecule type" value="Genomic_DNA"/>
</dbReference>
<dbReference type="Pfam" id="PF00581">
    <property type="entry name" value="Rhodanese"/>
    <property type="match status" value="1"/>
</dbReference>
<dbReference type="GO" id="GO:0004792">
    <property type="term" value="F:thiosulfate-cyanide sulfurtransferase activity"/>
    <property type="evidence" value="ECO:0007669"/>
    <property type="project" value="TreeGrafter"/>
</dbReference>
<gene>
    <name evidence="2" type="ORF">KC717_00645</name>
</gene>
<dbReference type="Gene3D" id="3.40.250.10">
    <property type="entry name" value="Rhodanese-like domain"/>
    <property type="match status" value="1"/>
</dbReference>
<evidence type="ECO:0000259" key="1">
    <source>
        <dbReference type="PROSITE" id="PS50206"/>
    </source>
</evidence>
<dbReference type="PANTHER" id="PTHR44086:SF10">
    <property type="entry name" value="THIOSULFATE SULFURTRANSFERASE_RHODANESE-LIKE DOMAIN-CONTAINING PROTEIN 3"/>
    <property type="match status" value="1"/>
</dbReference>
<reference evidence="2" key="1">
    <citation type="submission" date="2020-04" db="EMBL/GenBank/DDBJ databases">
        <authorList>
            <person name="Zhang T."/>
        </authorList>
    </citation>
    <scope>NUCLEOTIDE SEQUENCE</scope>
    <source>
        <strain evidence="2">HKST-UBA11</strain>
    </source>
</reference>
<dbReference type="InterPro" id="IPR001763">
    <property type="entry name" value="Rhodanese-like_dom"/>
</dbReference>